<reference evidence="10" key="1">
    <citation type="journal article" date="2019" name="Int. J. Syst. Evol. Microbiol.">
        <title>The Global Catalogue of Microorganisms (GCM) 10K type strain sequencing project: providing services to taxonomists for standard genome sequencing and annotation.</title>
        <authorList>
            <consortium name="The Broad Institute Genomics Platform"/>
            <consortium name="The Broad Institute Genome Sequencing Center for Infectious Disease"/>
            <person name="Wu L."/>
            <person name="Ma J."/>
        </authorList>
    </citation>
    <scope>NUCLEOTIDE SEQUENCE [LARGE SCALE GENOMIC DNA]</scope>
    <source>
        <strain evidence="10">JCM 17217</strain>
    </source>
</reference>
<sequence>MQAALPRPLILVSNDDGITAPGIRRLVEIVHALGAEVVVVAPDAPQSGMGHAITIGNALRLTKNLVFGPDIEAYECSGTPADCVKIAKHYVLKDRTPDLVVSGINHGSNASVNVLYSGTMSAAIEAAIEGLPAVGFSLCEYGPNADFSHVAEWVTQVCRHALDHGIPAGTALNVNIPKNSATPIAGLRLGRQARAKWQEEFDRRFDPYQRPYYWLIGSFVNLDAGTDTDEWALANNYVSVVPCQFDLTAVHGLAQLSANWQLPLPEANIAAVPPQPVPSGDYGPATQS</sequence>
<dbReference type="SUPFAM" id="SSF64167">
    <property type="entry name" value="SurE-like"/>
    <property type="match status" value="1"/>
</dbReference>
<evidence type="ECO:0000256" key="5">
    <source>
        <dbReference type="ARBA" id="ARBA00022741"/>
    </source>
</evidence>
<dbReference type="Pfam" id="PF01975">
    <property type="entry name" value="SurE"/>
    <property type="match status" value="1"/>
</dbReference>
<name>A0ABP7P7R1_9BACT</name>
<comment type="caution">
    <text evidence="9">The sequence shown here is derived from an EMBL/GenBank/DDBJ whole genome shotgun (WGS) entry which is preliminary data.</text>
</comment>
<dbReference type="NCBIfam" id="NF001492">
    <property type="entry name" value="PRK00346.2-2"/>
    <property type="match status" value="1"/>
</dbReference>
<feature type="binding site" evidence="7">
    <location>
        <position position="47"/>
    </location>
    <ligand>
        <name>a divalent metal cation</name>
        <dbReference type="ChEBI" id="CHEBI:60240"/>
    </ligand>
</feature>
<feature type="binding site" evidence="7">
    <location>
        <position position="15"/>
    </location>
    <ligand>
        <name>a divalent metal cation</name>
        <dbReference type="ChEBI" id="CHEBI:60240"/>
    </ligand>
</feature>
<keyword evidence="3 7" id="KW-0963">Cytoplasm</keyword>
<dbReference type="PANTHER" id="PTHR30457">
    <property type="entry name" value="5'-NUCLEOTIDASE SURE"/>
    <property type="match status" value="1"/>
</dbReference>
<dbReference type="NCBIfam" id="NF001490">
    <property type="entry name" value="PRK00346.1-4"/>
    <property type="match status" value="1"/>
</dbReference>
<dbReference type="NCBIfam" id="TIGR00087">
    <property type="entry name" value="surE"/>
    <property type="match status" value="1"/>
</dbReference>
<protein>
    <recommendedName>
        <fullName evidence="7">5'-nucleotidase SurE</fullName>
        <ecNumber evidence="7">3.1.3.5</ecNumber>
    </recommendedName>
    <alternativeName>
        <fullName evidence="7">Nucleoside 5'-monophosphate phosphohydrolase</fullName>
    </alternativeName>
</protein>
<keyword evidence="6 7" id="KW-0378">Hydrolase</keyword>
<evidence type="ECO:0000256" key="4">
    <source>
        <dbReference type="ARBA" id="ARBA00022723"/>
    </source>
</evidence>
<comment type="cofactor">
    <cofactor evidence="7">
        <name>a divalent metal cation</name>
        <dbReference type="ChEBI" id="CHEBI:60240"/>
    </cofactor>
    <text evidence="7">Binds 1 divalent metal cation per subunit.</text>
</comment>
<evidence type="ECO:0000256" key="1">
    <source>
        <dbReference type="ARBA" id="ARBA00000815"/>
    </source>
</evidence>
<keyword evidence="4 7" id="KW-0479">Metal-binding</keyword>
<evidence type="ECO:0000313" key="9">
    <source>
        <dbReference type="EMBL" id="GAA3961151.1"/>
    </source>
</evidence>
<comment type="similarity">
    <text evidence="2 7">Belongs to the SurE nucleotidase family.</text>
</comment>
<feature type="domain" description="Survival protein SurE-like phosphatase/nucleotidase" evidence="8">
    <location>
        <begin position="10"/>
        <end position="199"/>
    </location>
</feature>
<dbReference type="EC" id="3.1.3.5" evidence="7"/>
<feature type="binding site" evidence="7">
    <location>
        <position position="16"/>
    </location>
    <ligand>
        <name>a divalent metal cation</name>
        <dbReference type="ChEBI" id="CHEBI:60240"/>
    </ligand>
</feature>
<dbReference type="Gene3D" id="3.40.1210.10">
    <property type="entry name" value="Survival protein SurE-like phosphatase/nucleotidase"/>
    <property type="match status" value="1"/>
</dbReference>
<dbReference type="RefSeq" id="WP_345120651.1">
    <property type="nucleotide sequence ID" value="NZ_BAABDI010000002.1"/>
</dbReference>
<evidence type="ECO:0000256" key="7">
    <source>
        <dbReference type="HAMAP-Rule" id="MF_00060"/>
    </source>
</evidence>
<dbReference type="EMBL" id="BAABDI010000002">
    <property type="protein sequence ID" value="GAA3961151.1"/>
    <property type="molecule type" value="Genomic_DNA"/>
</dbReference>
<comment type="catalytic activity">
    <reaction evidence="1 7">
        <text>a ribonucleoside 5'-phosphate + H2O = a ribonucleoside + phosphate</text>
        <dbReference type="Rhea" id="RHEA:12484"/>
        <dbReference type="ChEBI" id="CHEBI:15377"/>
        <dbReference type="ChEBI" id="CHEBI:18254"/>
        <dbReference type="ChEBI" id="CHEBI:43474"/>
        <dbReference type="ChEBI" id="CHEBI:58043"/>
        <dbReference type="EC" id="3.1.3.5"/>
    </reaction>
</comment>
<dbReference type="InterPro" id="IPR002828">
    <property type="entry name" value="SurE-like_Pase/nucleotidase"/>
</dbReference>
<evidence type="ECO:0000313" key="10">
    <source>
        <dbReference type="Proteomes" id="UP001501556"/>
    </source>
</evidence>
<gene>
    <name evidence="7 9" type="primary">surE</name>
    <name evidence="9" type="ORF">GCM10022407_05070</name>
</gene>
<dbReference type="PANTHER" id="PTHR30457:SF12">
    <property type="entry name" value="5'_3'-NUCLEOTIDASE SURE"/>
    <property type="match status" value="1"/>
</dbReference>
<dbReference type="InterPro" id="IPR036523">
    <property type="entry name" value="SurE-like_sf"/>
</dbReference>
<keyword evidence="5 7" id="KW-0547">Nucleotide-binding</keyword>
<evidence type="ECO:0000256" key="6">
    <source>
        <dbReference type="ARBA" id="ARBA00022801"/>
    </source>
</evidence>
<feature type="binding site" evidence="7">
    <location>
        <position position="105"/>
    </location>
    <ligand>
        <name>a divalent metal cation</name>
        <dbReference type="ChEBI" id="CHEBI:60240"/>
    </ligand>
</feature>
<organism evidence="9 10">
    <name type="scientific">Hymenobacter antarcticus</name>
    <dbReference type="NCBI Taxonomy" id="486270"/>
    <lineage>
        <taxon>Bacteria</taxon>
        <taxon>Pseudomonadati</taxon>
        <taxon>Bacteroidota</taxon>
        <taxon>Cytophagia</taxon>
        <taxon>Cytophagales</taxon>
        <taxon>Hymenobacteraceae</taxon>
        <taxon>Hymenobacter</taxon>
    </lineage>
</organism>
<dbReference type="InterPro" id="IPR030048">
    <property type="entry name" value="SurE"/>
</dbReference>
<dbReference type="Proteomes" id="UP001501556">
    <property type="component" value="Unassembled WGS sequence"/>
</dbReference>
<proteinExistence type="inferred from homology"/>
<comment type="function">
    <text evidence="7">Nucleotidase that shows phosphatase activity on nucleoside 5'-monophosphates.</text>
</comment>
<keyword evidence="10" id="KW-1185">Reference proteome</keyword>
<evidence type="ECO:0000256" key="3">
    <source>
        <dbReference type="ARBA" id="ARBA00022490"/>
    </source>
</evidence>
<comment type="subcellular location">
    <subcellularLocation>
        <location evidence="7">Cytoplasm</location>
    </subcellularLocation>
</comment>
<evidence type="ECO:0000256" key="2">
    <source>
        <dbReference type="ARBA" id="ARBA00011062"/>
    </source>
</evidence>
<evidence type="ECO:0000259" key="8">
    <source>
        <dbReference type="Pfam" id="PF01975"/>
    </source>
</evidence>
<dbReference type="HAMAP" id="MF_00060">
    <property type="entry name" value="SurE"/>
    <property type="match status" value="1"/>
</dbReference>
<accession>A0ABP7P7R1</accession>